<gene>
    <name evidence="1" type="ORF">BDV37DRAFT_260026</name>
</gene>
<protein>
    <submittedName>
        <fullName evidence="1">Uncharacterized protein</fullName>
    </submittedName>
</protein>
<dbReference type="EMBL" id="ML736830">
    <property type="protein sequence ID" value="KAE8399620.1"/>
    <property type="molecule type" value="Genomic_DNA"/>
</dbReference>
<dbReference type="AlphaFoldDB" id="A0A5N7CZM5"/>
<proteinExistence type="predicted"/>
<reference evidence="1 2" key="1">
    <citation type="submission" date="2019-04" db="EMBL/GenBank/DDBJ databases">
        <authorList>
            <consortium name="DOE Joint Genome Institute"/>
            <person name="Mondo S."/>
            <person name="Kjaerbolling I."/>
            <person name="Vesth T."/>
            <person name="Frisvad J.C."/>
            <person name="Nybo J.L."/>
            <person name="Theobald S."/>
            <person name="Kildgaard S."/>
            <person name="Isbrandt T."/>
            <person name="Kuo A."/>
            <person name="Sato A."/>
            <person name="Lyhne E.K."/>
            <person name="Kogle M.E."/>
            <person name="Wiebenga A."/>
            <person name="Kun R.S."/>
            <person name="Lubbers R.J."/>
            <person name="Makela M.R."/>
            <person name="Barry K."/>
            <person name="Chovatia M."/>
            <person name="Clum A."/>
            <person name="Daum C."/>
            <person name="Haridas S."/>
            <person name="He G."/>
            <person name="LaButti K."/>
            <person name="Lipzen A."/>
            <person name="Riley R."/>
            <person name="Salamov A."/>
            <person name="Simmons B.A."/>
            <person name="Magnuson J.K."/>
            <person name="Henrissat B."/>
            <person name="Mortensen U.H."/>
            <person name="Larsen T.O."/>
            <person name="Devries R.P."/>
            <person name="Grigoriev I.V."/>
            <person name="Machida M."/>
            <person name="Baker S.E."/>
            <person name="Andersen M.R."/>
            <person name="Cantor M.N."/>
            <person name="Hua S.X."/>
        </authorList>
    </citation>
    <scope>NUCLEOTIDE SEQUENCE [LARGE SCALE GENOMIC DNA]</scope>
    <source>
        <strain evidence="1 2">CBS 119388</strain>
    </source>
</reference>
<evidence type="ECO:0000313" key="2">
    <source>
        <dbReference type="Proteomes" id="UP000325579"/>
    </source>
</evidence>
<dbReference type="RefSeq" id="XP_031936939.1">
    <property type="nucleotide sequence ID" value="XM_032083203.1"/>
</dbReference>
<keyword evidence="2" id="KW-1185">Reference proteome</keyword>
<sequence length="90" mass="10020">MPMSCLLSTAGACSNCLKRCYRLHRYVNGWLPCLHSGITITLVCDMNDSNSKFISRKLCSDSFQLSNTCSTISLLDFISLNILPLTLLKL</sequence>
<accession>A0A5N7CZM5</accession>
<name>A0A5N7CZM5_9EURO</name>
<dbReference type="GeneID" id="43667894"/>
<dbReference type="Proteomes" id="UP000325579">
    <property type="component" value="Unassembled WGS sequence"/>
</dbReference>
<evidence type="ECO:0000313" key="1">
    <source>
        <dbReference type="EMBL" id="KAE8399620.1"/>
    </source>
</evidence>
<organism evidence="1 2">
    <name type="scientific">Aspergillus pseudonomiae</name>
    <dbReference type="NCBI Taxonomy" id="1506151"/>
    <lineage>
        <taxon>Eukaryota</taxon>
        <taxon>Fungi</taxon>
        <taxon>Dikarya</taxon>
        <taxon>Ascomycota</taxon>
        <taxon>Pezizomycotina</taxon>
        <taxon>Eurotiomycetes</taxon>
        <taxon>Eurotiomycetidae</taxon>
        <taxon>Eurotiales</taxon>
        <taxon>Aspergillaceae</taxon>
        <taxon>Aspergillus</taxon>
        <taxon>Aspergillus subgen. Circumdati</taxon>
    </lineage>
</organism>